<dbReference type="Proteomes" id="UP000630142">
    <property type="component" value="Unassembled WGS sequence"/>
</dbReference>
<accession>A0A8J3GKH9</accession>
<evidence type="ECO:0000313" key="2">
    <source>
        <dbReference type="EMBL" id="GHD12764.1"/>
    </source>
</evidence>
<dbReference type="AlphaFoldDB" id="A0A8J3GKH9"/>
<reference evidence="2" key="1">
    <citation type="journal article" date="2014" name="Int. J. Syst. Evol. Microbiol.">
        <title>Complete genome sequence of Corynebacterium casei LMG S-19264T (=DSM 44701T), isolated from a smear-ripened cheese.</title>
        <authorList>
            <consortium name="US DOE Joint Genome Institute (JGI-PGF)"/>
            <person name="Walter F."/>
            <person name="Albersmeier A."/>
            <person name="Kalinowski J."/>
            <person name="Ruckert C."/>
        </authorList>
    </citation>
    <scope>NUCLEOTIDE SEQUENCE</scope>
    <source>
        <strain evidence="2">KCTC 42249</strain>
    </source>
</reference>
<name>A0A8J3GKH9_9HYPH</name>
<organism evidence="2 3">
    <name type="scientific">Tianweitania populi</name>
    <dbReference type="NCBI Taxonomy" id="1607949"/>
    <lineage>
        <taxon>Bacteria</taxon>
        <taxon>Pseudomonadati</taxon>
        <taxon>Pseudomonadota</taxon>
        <taxon>Alphaproteobacteria</taxon>
        <taxon>Hyphomicrobiales</taxon>
        <taxon>Phyllobacteriaceae</taxon>
        <taxon>Tianweitania</taxon>
    </lineage>
</organism>
<evidence type="ECO:0000256" key="1">
    <source>
        <dbReference type="SAM" id="MobiDB-lite"/>
    </source>
</evidence>
<keyword evidence="3" id="KW-1185">Reference proteome</keyword>
<evidence type="ECO:0000313" key="3">
    <source>
        <dbReference type="Proteomes" id="UP000630142"/>
    </source>
</evidence>
<feature type="region of interest" description="Disordered" evidence="1">
    <location>
        <begin position="286"/>
        <end position="354"/>
    </location>
</feature>
<feature type="compositionally biased region" description="Polar residues" evidence="1">
    <location>
        <begin position="323"/>
        <end position="342"/>
    </location>
</feature>
<dbReference type="EMBL" id="BMZQ01000001">
    <property type="protein sequence ID" value="GHD12764.1"/>
    <property type="molecule type" value="Genomic_DNA"/>
</dbReference>
<dbReference type="RefSeq" id="WP_189503041.1">
    <property type="nucleotide sequence ID" value="NZ_BMZQ01000001.1"/>
</dbReference>
<sequence>MRILQFRKPTPSPAVLVMQQDWSQQEMADFYRAHHLLAQNGVAIGIDRGQTDAGDPWMVFFDTATQDVFLHVARFDGQCMLICETLDLRLTRPTITDVILAFEESVRDFVAIRQDRNSNVVLHPAARIIMSISAVFLLFKLENGGTAQAKTLIETGATADATRKQDAGMAPRLHQAVARIFDIADAPAAAAAIAGAILSVELARAQLAADHQLSELVGINDGHPTDGVVSLDAHHEDAAIVAATEDTAADARSPGAAHAVALEHGTVDLSPKIQIAMHTAAIAAPAEQATAAPNHSTPETITPQPQAPHSHADDDHHAVASSGGTTVPASQPTVSSDANASVSTPASTTQDTATTTSLAARAVQSLLSETALPGHTPSVIDDGDAAALPVGLGDITIANLPDLDTSVALFRETTLTGDLLTDTIIDFMARFGSYDVEFADGRVLIEQHDTASLSSDHIGIWTNIMEDGSAISVIGHIDLVTDVTTSLS</sequence>
<reference evidence="2" key="2">
    <citation type="submission" date="2020-09" db="EMBL/GenBank/DDBJ databases">
        <authorList>
            <person name="Sun Q."/>
            <person name="Kim S."/>
        </authorList>
    </citation>
    <scope>NUCLEOTIDE SEQUENCE</scope>
    <source>
        <strain evidence="2">KCTC 42249</strain>
    </source>
</reference>
<comment type="caution">
    <text evidence="2">The sequence shown here is derived from an EMBL/GenBank/DDBJ whole genome shotgun (WGS) entry which is preliminary data.</text>
</comment>
<proteinExistence type="predicted"/>
<feature type="compositionally biased region" description="Polar residues" evidence="1">
    <location>
        <begin position="293"/>
        <end position="304"/>
    </location>
</feature>
<protein>
    <submittedName>
        <fullName evidence="2">Uncharacterized protein</fullName>
    </submittedName>
</protein>
<gene>
    <name evidence="2" type="ORF">GCM10016234_17530</name>
</gene>
<feature type="compositionally biased region" description="Low complexity" evidence="1">
    <location>
        <begin position="343"/>
        <end position="354"/>
    </location>
</feature>